<keyword evidence="2" id="KW-1185">Reference proteome</keyword>
<reference evidence="1 2" key="1">
    <citation type="journal article" date="2022" name="bioRxiv">
        <title>Genomics of Preaxostyla Flagellates Illuminates Evolutionary Transitions and the Path Towards Mitochondrial Loss.</title>
        <authorList>
            <person name="Novak L.V.F."/>
            <person name="Treitli S.C."/>
            <person name="Pyrih J."/>
            <person name="Halakuc P."/>
            <person name="Pipaliya S.V."/>
            <person name="Vacek V."/>
            <person name="Brzon O."/>
            <person name="Soukal P."/>
            <person name="Eme L."/>
            <person name="Dacks J.B."/>
            <person name="Karnkowska A."/>
            <person name="Elias M."/>
            <person name="Hampl V."/>
        </authorList>
    </citation>
    <scope>NUCLEOTIDE SEQUENCE [LARGE SCALE GENOMIC DNA]</scope>
    <source>
        <strain evidence="1">NAU3</strain>
        <tissue evidence="1">Gut</tissue>
    </source>
</reference>
<evidence type="ECO:0000313" key="1">
    <source>
        <dbReference type="EMBL" id="KAK2956407.1"/>
    </source>
</evidence>
<organism evidence="1 2">
    <name type="scientific">Blattamonas nauphoetae</name>
    <dbReference type="NCBI Taxonomy" id="2049346"/>
    <lineage>
        <taxon>Eukaryota</taxon>
        <taxon>Metamonada</taxon>
        <taxon>Preaxostyla</taxon>
        <taxon>Oxymonadida</taxon>
        <taxon>Blattamonas</taxon>
    </lineage>
</organism>
<evidence type="ECO:0000313" key="2">
    <source>
        <dbReference type="Proteomes" id="UP001281761"/>
    </source>
</evidence>
<comment type="caution">
    <text evidence="1">The sequence shown here is derived from an EMBL/GenBank/DDBJ whole genome shotgun (WGS) entry which is preliminary data.</text>
</comment>
<gene>
    <name evidence="1" type="ORF">BLNAU_8630</name>
</gene>
<dbReference type="EMBL" id="JARBJD010000056">
    <property type="protein sequence ID" value="KAK2956407.1"/>
    <property type="molecule type" value="Genomic_DNA"/>
</dbReference>
<name>A0ABQ9XY60_9EUKA</name>
<sequence length="138" mass="16508">MHVVLESQLDDLENEALQEARDHERILFTSFRRPAHAIEKEYEAEKQKHPVFDVSHWVGKGGRKRQLLLQSHSENAWTKLYNKRKKTDDVHLRLFLHPLRLLQPQWCQPQIFNPNLLQTSQSRNVLPFSLFFSTEIRR</sequence>
<accession>A0ABQ9XY60</accession>
<proteinExistence type="predicted"/>
<protein>
    <submittedName>
        <fullName evidence="1">Uncharacterized protein</fullName>
    </submittedName>
</protein>
<dbReference type="Proteomes" id="UP001281761">
    <property type="component" value="Unassembled WGS sequence"/>
</dbReference>